<dbReference type="InterPro" id="IPR034751">
    <property type="entry name" value="Yippee"/>
</dbReference>
<reference evidence="7" key="1">
    <citation type="submission" date="2022-11" db="UniProtKB">
        <authorList>
            <consortium name="WormBaseParasite"/>
        </authorList>
    </citation>
    <scope>IDENTIFICATION</scope>
</reference>
<dbReference type="PANTHER" id="PTHR13848">
    <property type="entry name" value="PROTEIN YIPPEE-LIKE CG15309-RELATED"/>
    <property type="match status" value="1"/>
</dbReference>
<evidence type="ECO:0000256" key="1">
    <source>
        <dbReference type="ARBA" id="ARBA00005613"/>
    </source>
</evidence>
<proteinExistence type="inferred from homology"/>
<accession>A0A914YRZ3</accession>
<sequence length="138" mass="15788">MGRPFLDYLDDSGEIYECRRCSACLTSIKLLVSKAFRGATGTAYLFKHVINVYLDKPDVRDMTTGRHMVRDVYCTNCNEKVGWFYDMAYKKDQEYKEGNYILEKALIKERKSFSDGAALRLSSSSSSSMDNDKDDITV</sequence>
<keyword evidence="6" id="KW-1185">Reference proteome</keyword>
<organism evidence="6 7">
    <name type="scientific">Panagrolaimus superbus</name>
    <dbReference type="NCBI Taxonomy" id="310955"/>
    <lineage>
        <taxon>Eukaryota</taxon>
        <taxon>Metazoa</taxon>
        <taxon>Ecdysozoa</taxon>
        <taxon>Nematoda</taxon>
        <taxon>Chromadorea</taxon>
        <taxon>Rhabditida</taxon>
        <taxon>Tylenchina</taxon>
        <taxon>Panagrolaimomorpha</taxon>
        <taxon>Panagrolaimoidea</taxon>
        <taxon>Panagrolaimidae</taxon>
        <taxon>Panagrolaimus</taxon>
    </lineage>
</organism>
<dbReference type="GO" id="GO:0046872">
    <property type="term" value="F:metal ion binding"/>
    <property type="evidence" value="ECO:0007669"/>
    <property type="project" value="UniProtKB-KW"/>
</dbReference>
<dbReference type="InterPro" id="IPR004910">
    <property type="entry name" value="Yippee/Mis18/Cereblon"/>
</dbReference>
<dbReference type="WBParaSite" id="PSU_v2.g2424.t1">
    <property type="protein sequence ID" value="PSU_v2.g2424.t1"/>
    <property type="gene ID" value="PSU_v2.g2424"/>
</dbReference>
<keyword evidence="2" id="KW-0479">Metal-binding</keyword>
<dbReference type="InterPro" id="IPR039058">
    <property type="entry name" value="Yippee_fam"/>
</dbReference>
<evidence type="ECO:0000256" key="4">
    <source>
        <dbReference type="RuleBase" id="RU110713"/>
    </source>
</evidence>
<dbReference type="Proteomes" id="UP000887577">
    <property type="component" value="Unplaced"/>
</dbReference>
<protein>
    <recommendedName>
        <fullName evidence="4">Protein yippee-like</fullName>
    </recommendedName>
</protein>
<evidence type="ECO:0000259" key="5">
    <source>
        <dbReference type="PROSITE" id="PS51792"/>
    </source>
</evidence>
<evidence type="ECO:0000256" key="2">
    <source>
        <dbReference type="ARBA" id="ARBA00022723"/>
    </source>
</evidence>
<dbReference type="Pfam" id="PF03226">
    <property type="entry name" value="Yippee-Mis18"/>
    <property type="match status" value="1"/>
</dbReference>
<comment type="similarity">
    <text evidence="1 4">Belongs to the yippee family.</text>
</comment>
<dbReference type="PROSITE" id="PS51792">
    <property type="entry name" value="YIPPEE"/>
    <property type="match status" value="1"/>
</dbReference>
<name>A0A914YRZ3_9BILA</name>
<evidence type="ECO:0000313" key="7">
    <source>
        <dbReference type="WBParaSite" id="PSU_v2.g2424.t1"/>
    </source>
</evidence>
<keyword evidence="3" id="KW-0862">Zinc</keyword>
<evidence type="ECO:0000313" key="6">
    <source>
        <dbReference type="Proteomes" id="UP000887577"/>
    </source>
</evidence>
<evidence type="ECO:0000256" key="3">
    <source>
        <dbReference type="ARBA" id="ARBA00022833"/>
    </source>
</evidence>
<dbReference type="AlphaFoldDB" id="A0A914YRZ3"/>
<feature type="domain" description="Yippee" evidence="5">
    <location>
        <begin position="14"/>
        <end position="111"/>
    </location>
</feature>